<dbReference type="WBParaSite" id="ACRNAN_scaffold15054.g11998.t1">
    <property type="protein sequence ID" value="ACRNAN_scaffold15054.g11998.t1"/>
    <property type="gene ID" value="ACRNAN_scaffold15054.g11998"/>
</dbReference>
<protein>
    <recommendedName>
        <fullName evidence="12">Innexin</fullName>
    </recommendedName>
</protein>
<organism evidence="14 15">
    <name type="scientific">Acrobeloides nanus</name>
    <dbReference type="NCBI Taxonomy" id="290746"/>
    <lineage>
        <taxon>Eukaryota</taxon>
        <taxon>Metazoa</taxon>
        <taxon>Ecdysozoa</taxon>
        <taxon>Nematoda</taxon>
        <taxon>Chromadorea</taxon>
        <taxon>Rhabditida</taxon>
        <taxon>Tylenchina</taxon>
        <taxon>Cephalobomorpha</taxon>
        <taxon>Cephaloboidea</taxon>
        <taxon>Cephalobidae</taxon>
        <taxon>Acrobeloides</taxon>
    </lineage>
</organism>
<reference evidence="15" key="1">
    <citation type="submission" date="2022-11" db="UniProtKB">
        <authorList>
            <consortium name="WormBaseParasite"/>
        </authorList>
    </citation>
    <scope>IDENTIFICATION</scope>
</reference>
<evidence type="ECO:0000313" key="14">
    <source>
        <dbReference type="Proteomes" id="UP000887540"/>
    </source>
</evidence>
<keyword evidence="7" id="KW-0965">Cell junction</keyword>
<evidence type="ECO:0000256" key="3">
    <source>
        <dbReference type="ARBA" id="ARBA00022448"/>
    </source>
</evidence>
<keyword evidence="14" id="KW-1185">Reference proteome</keyword>
<feature type="compositionally biased region" description="Basic and acidic residues" evidence="13">
    <location>
        <begin position="403"/>
        <end position="413"/>
    </location>
</feature>
<keyword evidence="9 12" id="KW-0406">Ion transport</keyword>
<dbReference type="PANTHER" id="PTHR11893:SF36">
    <property type="entry name" value="INNEXIN-5"/>
    <property type="match status" value="1"/>
</dbReference>
<accession>A0A914CXU4</accession>
<proteinExistence type="inferred from homology"/>
<comment type="function">
    <text evidence="12">Structural component of the gap junctions.</text>
</comment>
<feature type="transmembrane region" description="Helical" evidence="12">
    <location>
        <begin position="66"/>
        <end position="92"/>
    </location>
</feature>
<evidence type="ECO:0000256" key="11">
    <source>
        <dbReference type="ARBA" id="ARBA00023303"/>
    </source>
</evidence>
<comment type="caution">
    <text evidence="12">Lacks conserved residue(s) required for the propagation of feature annotation.</text>
</comment>
<keyword evidence="5 12" id="KW-0812">Transmembrane</keyword>
<dbReference type="Proteomes" id="UP000887540">
    <property type="component" value="Unplaced"/>
</dbReference>
<keyword evidence="3 12" id="KW-0813">Transport</keyword>
<evidence type="ECO:0000256" key="6">
    <source>
        <dbReference type="ARBA" id="ARBA00022868"/>
    </source>
</evidence>
<dbReference type="PANTHER" id="PTHR11893">
    <property type="entry name" value="INNEXIN"/>
    <property type="match status" value="1"/>
</dbReference>
<keyword evidence="10 12" id="KW-0472">Membrane</keyword>
<dbReference type="PROSITE" id="PS51013">
    <property type="entry name" value="PANNEXIN"/>
    <property type="match status" value="1"/>
</dbReference>
<evidence type="ECO:0000256" key="2">
    <source>
        <dbReference type="ARBA" id="ARBA00004651"/>
    </source>
</evidence>
<evidence type="ECO:0000256" key="10">
    <source>
        <dbReference type="ARBA" id="ARBA00023136"/>
    </source>
</evidence>
<name>A0A914CXU4_9BILA</name>
<evidence type="ECO:0000256" key="9">
    <source>
        <dbReference type="ARBA" id="ARBA00023065"/>
    </source>
</evidence>
<dbReference type="GO" id="GO:0005921">
    <property type="term" value="C:gap junction"/>
    <property type="evidence" value="ECO:0007669"/>
    <property type="project" value="UniProtKB-SubCell"/>
</dbReference>
<keyword evidence="6" id="KW-0303">Gap junction</keyword>
<dbReference type="GO" id="GO:0005886">
    <property type="term" value="C:plasma membrane"/>
    <property type="evidence" value="ECO:0007669"/>
    <property type="project" value="UniProtKB-SubCell"/>
</dbReference>
<feature type="transmembrane region" description="Helical" evidence="12">
    <location>
        <begin position="169"/>
        <end position="194"/>
    </location>
</feature>
<gene>
    <name evidence="12" type="primary">inx</name>
</gene>
<evidence type="ECO:0000256" key="7">
    <source>
        <dbReference type="ARBA" id="ARBA00022949"/>
    </source>
</evidence>
<evidence type="ECO:0000256" key="1">
    <source>
        <dbReference type="ARBA" id="ARBA00004610"/>
    </source>
</evidence>
<dbReference type="GO" id="GO:0005243">
    <property type="term" value="F:gap junction channel activity"/>
    <property type="evidence" value="ECO:0007669"/>
    <property type="project" value="TreeGrafter"/>
</dbReference>
<keyword evidence="11 12" id="KW-0407">Ion channel</keyword>
<dbReference type="GO" id="GO:0034220">
    <property type="term" value="P:monoatomic ion transmembrane transport"/>
    <property type="evidence" value="ECO:0007669"/>
    <property type="project" value="UniProtKB-KW"/>
</dbReference>
<evidence type="ECO:0000256" key="5">
    <source>
        <dbReference type="ARBA" id="ARBA00022692"/>
    </source>
</evidence>
<keyword evidence="8 12" id="KW-1133">Transmembrane helix</keyword>
<sequence>MNGKLKKALTPLLKDGIGINFNNVVNASQSVQADNDGVSEVDEEKLYERVPVIADNFRCASSSNAFAAFIAFEAMLVIAPLVLLFFVLPIMVGGSYRTWGLDVARAWWERKEWQGSPLIPFFGSEKDDPIMPLIPRITYCDYHFVTLGNDHVLTYRCYLDANWHERTALFTWIMLVFLTFINLCNLWFWVGWAIRMRNRRKRQKWVIKKWLNNEDYGPNEKEFVERFAAQFKMGNLLLFYYIEAHTDRVVASAFANALYTNWLEKQQQQIQNSFIVNISKATAPPPTPEAEKLLQQEGKDIGWDSQPKEIGIGWSTNSDAGIQELPQRQTPYPETPASMATGFSSASTSQLVDTPRRSPPRSRTPPPKRGFYRPNITKSPIPQEMEPLSSTSKIKEKRKSDKKKKDEDGDNQRMRYRCAIM</sequence>
<dbReference type="InterPro" id="IPR000990">
    <property type="entry name" value="Innexin"/>
</dbReference>
<evidence type="ECO:0000256" key="4">
    <source>
        <dbReference type="ARBA" id="ARBA00022475"/>
    </source>
</evidence>
<comment type="similarity">
    <text evidence="12">Belongs to the pannexin family.</text>
</comment>
<comment type="subcellular location">
    <subcellularLocation>
        <location evidence="1">Cell junction</location>
        <location evidence="1">Gap junction</location>
    </subcellularLocation>
    <subcellularLocation>
        <location evidence="2 12">Cell membrane</location>
        <topology evidence="2 12">Multi-pass membrane protein</topology>
    </subcellularLocation>
</comment>
<evidence type="ECO:0000256" key="13">
    <source>
        <dbReference type="SAM" id="MobiDB-lite"/>
    </source>
</evidence>
<evidence type="ECO:0000313" key="15">
    <source>
        <dbReference type="WBParaSite" id="ACRNAN_scaffold15054.g11998.t1"/>
    </source>
</evidence>
<feature type="region of interest" description="Disordered" evidence="13">
    <location>
        <begin position="327"/>
        <end position="421"/>
    </location>
</feature>
<feature type="compositionally biased region" description="Polar residues" evidence="13">
    <location>
        <begin position="341"/>
        <end position="352"/>
    </location>
</feature>
<dbReference type="AlphaFoldDB" id="A0A914CXU4"/>
<dbReference type="Pfam" id="PF00876">
    <property type="entry name" value="Innexin"/>
    <property type="match status" value="1"/>
</dbReference>
<evidence type="ECO:0000256" key="12">
    <source>
        <dbReference type="RuleBase" id="RU010713"/>
    </source>
</evidence>
<keyword evidence="4" id="KW-1003">Cell membrane</keyword>
<evidence type="ECO:0000256" key="8">
    <source>
        <dbReference type="ARBA" id="ARBA00022989"/>
    </source>
</evidence>